<dbReference type="EMBL" id="PYDT01000007">
    <property type="protein sequence ID" value="THU56990.1"/>
    <property type="molecule type" value="Genomic_DNA"/>
</dbReference>
<gene>
    <name evidence="2" type="ORF">C4D60_Mb11t23030</name>
</gene>
<dbReference type="InterPro" id="IPR028322">
    <property type="entry name" value="PNRC-like_rgn"/>
</dbReference>
<evidence type="ECO:0000256" key="1">
    <source>
        <dbReference type="SAM" id="MobiDB-lite"/>
    </source>
</evidence>
<dbReference type="PANTHER" id="PTHR33670">
    <property type="entry name" value="SPLICING FACTOR, PROLINE- AND GLUTAMINE-RICH-LIKE"/>
    <property type="match status" value="1"/>
</dbReference>
<dbReference type="GO" id="GO:0016071">
    <property type="term" value="P:mRNA metabolic process"/>
    <property type="evidence" value="ECO:0007669"/>
    <property type="project" value="UniProtKB-ARBA"/>
</dbReference>
<proteinExistence type="predicted"/>
<evidence type="ECO:0000313" key="2">
    <source>
        <dbReference type="EMBL" id="THU56990.1"/>
    </source>
</evidence>
<dbReference type="PANTHER" id="PTHR33670:SF1">
    <property type="entry name" value="OS09G0416300 PROTEIN"/>
    <property type="match status" value="1"/>
</dbReference>
<feature type="region of interest" description="Disordered" evidence="1">
    <location>
        <begin position="1"/>
        <end position="27"/>
    </location>
</feature>
<name>A0A4S8J665_MUSBA</name>
<protein>
    <submittedName>
        <fullName evidence="2">Uncharacterized protein</fullName>
    </submittedName>
</protein>
<organism evidence="2 3">
    <name type="scientific">Musa balbisiana</name>
    <name type="common">Banana</name>
    <dbReference type="NCBI Taxonomy" id="52838"/>
    <lineage>
        <taxon>Eukaryota</taxon>
        <taxon>Viridiplantae</taxon>
        <taxon>Streptophyta</taxon>
        <taxon>Embryophyta</taxon>
        <taxon>Tracheophyta</taxon>
        <taxon>Spermatophyta</taxon>
        <taxon>Magnoliopsida</taxon>
        <taxon>Liliopsida</taxon>
        <taxon>Zingiberales</taxon>
        <taxon>Musaceae</taxon>
        <taxon>Musa</taxon>
    </lineage>
</organism>
<dbReference type="Proteomes" id="UP000317650">
    <property type="component" value="Chromosome 11"/>
</dbReference>
<dbReference type="Pfam" id="PF15365">
    <property type="entry name" value="PNRC"/>
    <property type="match status" value="1"/>
</dbReference>
<accession>A0A4S8J665</accession>
<reference evidence="2 3" key="1">
    <citation type="journal article" date="2019" name="Nat. Plants">
        <title>Genome sequencing of Musa balbisiana reveals subgenome evolution and function divergence in polyploid bananas.</title>
        <authorList>
            <person name="Yao X."/>
        </authorList>
    </citation>
    <scope>NUCLEOTIDE SEQUENCE [LARGE SCALE GENOMIC DNA]</scope>
    <source>
        <strain evidence="3">cv. DH-PKW</strain>
        <tissue evidence="2">Leaves</tissue>
    </source>
</reference>
<comment type="caution">
    <text evidence="2">The sequence shown here is derived from an EMBL/GenBank/DDBJ whole genome shotgun (WGS) entry which is preliminary data.</text>
</comment>
<evidence type="ECO:0000313" key="3">
    <source>
        <dbReference type="Proteomes" id="UP000317650"/>
    </source>
</evidence>
<sequence>MVAPNHSLGVPGLSAGPEPHRRKQRGEALTATAHAEVYAGSGFWNSPSPSSLPLPRFSLKKDAPAVGEFLATVALRRMLRLE</sequence>
<dbReference type="AlphaFoldDB" id="A0A4S8J665"/>
<keyword evidence="3" id="KW-1185">Reference proteome</keyword>